<proteinExistence type="inferred from homology"/>
<dbReference type="Ensembl" id="ENSLLET00000035125.1">
    <property type="protein sequence ID" value="ENSLLEP00000033839.1"/>
    <property type="gene ID" value="ENSLLEG00000021409.1"/>
</dbReference>
<dbReference type="CDD" id="cd20542">
    <property type="entry name" value="CYCLIN_CNTD2"/>
    <property type="match status" value="1"/>
</dbReference>
<dbReference type="InterPro" id="IPR039361">
    <property type="entry name" value="Cyclin"/>
</dbReference>
<dbReference type="Pfam" id="PF00134">
    <property type="entry name" value="Cyclin_N"/>
    <property type="match status" value="1"/>
</dbReference>
<dbReference type="Proteomes" id="UP000694569">
    <property type="component" value="Unplaced"/>
</dbReference>
<feature type="domain" description="Cyclin-like" evidence="3">
    <location>
        <begin position="133"/>
        <end position="217"/>
    </location>
</feature>
<dbReference type="InterPro" id="IPR004367">
    <property type="entry name" value="Cyclin_C-dom"/>
</dbReference>
<comment type="similarity">
    <text evidence="2">Belongs to the cyclin family.</text>
</comment>
<dbReference type="SMART" id="SM01332">
    <property type="entry name" value="Cyclin_C"/>
    <property type="match status" value="1"/>
</dbReference>
<organism evidence="5 6">
    <name type="scientific">Leptobrachium leishanense</name>
    <name type="common">Leishan spiny toad</name>
    <dbReference type="NCBI Taxonomy" id="445787"/>
    <lineage>
        <taxon>Eukaryota</taxon>
        <taxon>Metazoa</taxon>
        <taxon>Chordata</taxon>
        <taxon>Craniata</taxon>
        <taxon>Vertebrata</taxon>
        <taxon>Euteleostomi</taxon>
        <taxon>Amphibia</taxon>
        <taxon>Batrachia</taxon>
        <taxon>Anura</taxon>
        <taxon>Pelobatoidea</taxon>
        <taxon>Megophryidae</taxon>
        <taxon>Leptobrachium</taxon>
    </lineage>
</organism>
<dbReference type="SUPFAM" id="SSF47954">
    <property type="entry name" value="Cyclin-like"/>
    <property type="match status" value="2"/>
</dbReference>
<dbReference type="Gene3D" id="1.10.472.10">
    <property type="entry name" value="Cyclin-like"/>
    <property type="match status" value="2"/>
</dbReference>
<dbReference type="GeneTree" id="ENSGT00920000149201"/>
<evidence type="ECO:0000256" key="1">
    <source>
        <dbReference type="ARBA" id="ARBA00023127"/>
    </source>
</evidence>
<protein>
    <submittedName>
        <fullName evidence="5">Cyclin P</fullName>
    </submittedName>
</protein>
<evidence type="ECO:0000313" key="5">
    <source>
        <dbReference type="Ensembl" id="ENSLLEP00000033839.1"/>
    </source>
</evidence>
<reference evidence="5" key="1">
    <citation type="submission" date="2025-08" db="UniProtKB">
        <authorList>
            <consortium name="Ensembl"/>
        </authorList>
    </citation>
    <scope>IDENTIFICATION</scope>
</reference>
<gene>
    <name evidence="5" type="primary">CCNP</name>
</gene>
<evidence type="ECO:0000256" key="2">
    <source>
        <dbReference type="RuleBase" id="RU000383"/>
    </source>
</evidence>
<dbReference type="PANTHER" id="PTHR10177">
    <property type="entry name" value="CYCLINS"/>
    <property type="match status" value="1"/>
</dbReference>
<evidence type="ECO:0000313" key="6">
    <source>
        <dbReference type="Proteomes" id="UP000694569"/>
    </source>
</evidence>
<dbReference type="FunFam" id="1.10.472.10:FF:000057">
    <property type="entry name" value="Cyclin N-terminal domain containing 2"/>
    <property type="match status" value="1"/>
</dbReference>
<dbReference type="SMART" id="SM00385">
    <property type="entry name" value="CYCLIN"/>
    <property type="match status" value="2"/>
</dbReference>
<keyword evidence="6" id="KW-1185">Reference proteome</keyword>
<dbReference type="OrthoDB" id="5590282at2759"/>
<name>A0A8C5Q7Z4_9ANUR</name>
<keyword evidence="1 2" id="KW-0195">Cyclin</keyword>
<evidence type="ECO:0000259" key="4">
    <source>
        <dbReference type="SMART" id="SM01332"/>
    </source>
</evidence>
<evidence type="ECO:0000259" key="3">
    <source>
        <dbReference type="SMART" id="SM00385"/>
    </source>
</evidence>
<reference evidence="5" key="2">
    <citation type="submission" date="2025-09" db="UniProtKB">
        <authorList>
            <consortium name="Ensembl"/>
        </authorList>
    </citation>
    <scope>IDENTIFICATION</scope>
</reference>
<feature type="domain" description="Cyclin-like" evidence="3">
    <location>
        <begin position="230"/>
        <end position="314"/>
    </location>
</feature>
<feature type="domain" description="Cyclin C-terminal" evidence="4">
    <location>
        <begin position="226"/>
        <end position="342"/>
    </location>
</feature>
<dbReference type="InterPro" id="IPR036915">
    <property type="entry name" value="Cyclin-like_sf"/>
</dbReference>
<dbReference type="Pfam" id="PF02984">
    <property type="entry name" value="Cyclin_C"/>
    <property type="match status" value="1"/>
</dbReference>
<dbReference type="InterPro" id="IPR013763">
    <property type="entry name" value="Cyclin-like_dom"/>
</dbReference>
<dbReference type="AlphaFoldDB" id="A0A8C5Q7Z4"/>
<sequence length="366" mass="41366">MLQMDLRREPFKTKDNNRPMCRAADIKNKPSQSGERICTVERAASPRVNPTERQGTEVAHALGIGAAAPAGPSLLSTWGEELAQAMLEMDMLTEQEYAMDFFTYMMRKQSAHVFRPVDIPKSVTAEMRNVLVDWLIQVHEYLALEEETLYLAVYLLNFYLSERRIHTSKLQLLASTCLFIACKIEESLIPEPAELCFMMGDAYGKKELLKMERKVLYRLRFDLSYTQPVHFLRLLSLTGKCPEKISFLAMYFMELTLREADGMMIEPALLACAALRLAQVVVTLSCGLQMSPAVPRLYSYSDAELLGSLQLMARSALRSDANSTWQKFSRPQRLEVSAEPALSAKNLRRCIGSLSLQRQAACPVTD</sequence>
<dbReference type="InterPro" id="IPR006671">
    <property type="entry name" value="Cyclin_N"/>
</dbReference>
<accession>A0A8C5Q7Z4</accession>